<organism evidence="2 3">
    <name type="scientific">Candidatus Gottesmanbacteria bacterium RIFCSPHIGHO2_02_FULL_39_11</name>
    <dbReference type="NCBI Taxonomy" id="1798382"/>
    <lineage>
        <taxon>Bacteria</taxon>
        <taxon>Candidatus Gottesmaniibacteriota</taxon>
    </lineage>
</organism>
<dbReference type="PANTHER" id="PTHR34203:SF15">
    <property type="entry name" value="SLL1173 PROTEIN"/>
    <property type="match status" value="1"/>
</dbReference>
<dbReference type="Proteomes" id="UP000176923">
    <property type="component" value="Unassembled WGS sequence"/>
</dbReference>
<dbReference type="Gene3D" id="3.40.50.150">
    <property type="entry name" value="Vaccinia Virus protein VP39"/>
    <property type="match status" value="1"/>
</dbReference>
<feature type="domain" description="Methyltransferase FkbM" evidence="1">
    <location>
        <begin position="92"/>
        <end position="250"/>
    </location>
</feature>
<dbReference type="Pfam" id="PF05050">
    <property type="entry name" value="Methyltransf_21"/>
    <property type="match status" value="1"/>
</dbReference>
<dbReference type="InterPro" id="IPR029063">
    <property type="entry name" value="SAM-dependent_MTases_sf"/>
</dbReference>
<dbReference type="InterPro" id="IPR006342">
    <property type="entry name" value="FkbM_mtfrase"/>
</dbReference>
<evidence type="ECO:0000313" key="3">
    <source>
        <dbReference type="Proteomes" id="UP000176923"/>
    </source>
</evidence>
<proteinExistence type="predicted"/>
<dbReference type="InterPro" id="IPR052514">
    <property type="entry name" value="SAM-dependent_MTase"/>
</dbReference>
<evidence type="ECO:0000259" key="1">
    <source>
        <dbReference type="Pfam" id="PF05050"/>
    </source>
</evidence>
<dbReference type="AlphaFoldDB" id="A0A1F5ZJD3"/>
<name>A0A1F5ZJD3_9BACT</name>
<accession>A0A1F5ZJD3</accession>
<dbReference type="NCBIfam" id="TIGR01444">
    <property type="entry name" value="fkbM_fam"/>
    <property type="match status" value="1"/>
</dbReference>
<dbReference type="STRING" id="1798382.A3D77_04535"/>
<dbReference type="EMBL" id="MFJL01000044">
    <property type="protein sequence ID" value="OGG12580.1"/>
    <property type="molecule type" value="Genomic_DNA"/>
</dbReference>
<dbReference type="PANTHER" id="PTHR34203">
    <property type="entry name" value="METHYLTRANSFERASE, FKBM FAMILY PROTEIN"/>
    <property type="match status" value="1"/>
</dbReference>
<evidence type="ECO:0000313" key="2">
    <source>
        <dbReference type="EMBL" id="OGG12580.1"/>
    </source>
</evidence>
<sequence length="269" mass="31130">MPTKLQHFLINVRHLSQMILSGSVFSTIINWPDFIREYFYMSPGKKVTIVLKDGTKFKLRANSTDKWSIHEIILRDDYNITRLTEQKPVILDLGAAEGVFTVYALKKYPNGRVIALEPTKENYNLLKENVSLNRLDDRVTTLPYACSSESGFSLLYLSVDKRAHSLMGSFSQETVTIHTISLPDLFAKYHLTYCDFMKIDIEGSEYDIFYHLPFPFFKKIKRISMECHNLDKDQKNGAFLTQFLKKQGYSVEYHESLDGSVGQLFAHHF</sequence>
<dbReference type="CDD" id="cd02440">
    <property type="entry name" value="AdoMet_MTases"/>
    <property type="match status" value="1"/>
</dbReference>
<gene>
    <name evidence="2" type="ORF">A3D77_04535</name>
</gene>
<comment type="caution">
    <text evidence="2">The sequence shown here is derived from an EMBL/GenBank/DDBJ whole genome shotgun (WGS) entry which is preliminary data.</text>
</comment>
<protein>
    <recommendedName>
        <fullName evidence="1">Methyltransferase FkbM domain-containing protein</fullName>
    </recommendedName>
</protein>
<dbReference type="SUPFAM" id="SSF53335">
    <property type="entry name" value="S-adenosyl-L-methionine-dependent methyltransferases"/>
    <property type="match status" value="1"/>
</dbReference>
<reference evidence="2 3" key="1">
    <citation type="journal article" date="2016" name="Nat. Commun.">
        <title>Thousands of microbial genomes shed light on interconnected biogeochemical processes in an aquifer system.</title>
        <authorList>
            <person name="Anantharaman K."/>
            <person name="Brown C.T."/>
            <person name="Hug L.A."/>
            <person name="Sharon I."/>
            <person name="Castelle C.J."/>
            <person name="Probst A.J."/>
            <person name="Thomas B.C."/>
            <person name="Singh A."/>
            <person name="Wilkins M.J."/>
            <person name="Karaoz U."/>
            <person name="Brodie E.L."/>
            <person name="Williams K.H."/>
            <person name="Hubbard S.S."/>
            <person name="Banfield J.F."/>
        </authorList>
    </citation>
    <scope>NUCLEOTIDE SEQUENCE [LARGE SCALE GENOMIC DNA]</scope>
</reference>